<dbReference type="PANTHER" id="PTHR39426:SF1">
    <property type="entry name" value="HOMOLOGY TO DEATH-ON-CURING PROTEIN OF PHAGE P1"/>
    <property type="match status" value="1"/>
</dbReference>
<evidence type="ECO:0000313" key="2">
    <source>
        <dbReference type="EMBL" id="QNV36804.1"/>
    </source>
</evidence>
<evidence type="ECO:0000313" key="3">
    <source>
        <dbReference type="Proteomes" id="UP000516404"/>
    </source>
</evidence>
<dbReference type="Gene3D" id="1.20.120.1870">
    <property type="entry name" value="Fic/DOC protein, Fido domain"/>
    <property type="match status" value="1"/>
</dbReference>
<dbReference type="GO" id="GO:0016301">
    <property type="term" value="F:kinase activity"/>
    <property type="evidence" value="ECO:0007669"/>
    <property type="project" value="InterPro"/>
</dbReference>
<keyword evidence="3" id="KW-1185">Reference proteome</keyword>
<accession>A0A7H2BAV8</accession>
<dbReference type="Proteomes" id="UP000516404">
    <property type="component" value="Chromosome"/>
</dbReference>
<proteinExistence type="predicted"/>
<dbReference type="KEGG" id="rter:IDM49_05830"/>
<dbReference type="NCBIfam" id="TIGR01550">
    <property type="entry name" value="DOC_P1"/>
    <property type="match status" value="1"/>
</dbReference>
<dbReference type="SUPFAM" id="SSF140931">
    <property type="entry name" value="Fic-like"/>
    <property type="match status" value="1"/>
</dbReference>
<dbReference type="InterPro" id="IPR003812">
    <property type="entry name" value="Fido"/>
</dbReference>
<dbReference type="AlphaFoldDB" id="A0A7H2BAV8"/>
<dbReference type="InterPro" id="IPR036597">
    <property type="entry name" value="Fido-like_dom_sf"/>
</dbReference>
<dbReference type="PROSITE" id="PS51459">
    <property type="entry name" value="FIDO"/>
    <property type="match status" value="1"/>
</dbReference>
<name>A0A7H2BAV8_9MICC</name>
<protein>
    <submittedName>
        <fullName evidence="2">Type II toxin-antitoxin system death-on-curing family toxin</fullName>
    </submittedName>
</protein>
<dbReference type="InterPro" id="IPR006440">
    <property type="entry name" value="Doc"/>
</dbReference>
<dbReference type="PANTHER" id="PTHR39426">
    <property type="entry name" value="HOMOLOGY TO DEATH-ON-CURING PROTEIN OF PHAGE P1"/>
    <property type="match status" value="1"/>
</dbReference>
<organism evidence="2 3">
    <name type="scientific">Rothia terrae</name>
    <dbReference type="NCBI Taxonomy" id="396015"/>
    <lineage>
        <taxon>Bacteria</taxon>
        <taxon>Bacillati</taxon>
        <taxon>Actinomycetota</taxon>
        <taxon>Actinomycetes</taxon>
        <taxon>Micrococcales</taxon>
        <taxon>Micrococcaceae</taxon>
        <taxon>Rothia</taxon>
    </lineage>
</organism>
<feature type="domain" description="Fido" evidence="1">
    <location>
        <begin position="7"/>
        <end position="125"/>
    </location>
</feature>
<sequence>MIEYEYLTLDQVVTIHDSKFKCSFNENLLASAVGKPQASFMGYERYPTLLDKAAALLIGLATNHAFADGNKRTAISCCQIFLYINGVDIDPTLDDEAIANFTVRVVEEKLPHEDVVQGLAKFYGI</sequence>
<evidence type="ECO:0000259" key="1">
    <source>
        <dbReference type="PROSITE" id="PS51459"/>
    </source>
</evidence>
<dbReference type="InterPro" id="IPR053737">
    <property type="entry name" value="Type_II_TA_Toxin"/>
</dbReference>
<gene>
    <name evidence="2" type="ORF">IDM49_05830</name>
</gene>
<dbReference type="RefSeq" id="WP_190723847.1">
    <property type="nucleotide sequence ID" value="NZ_CP061539.1"/>
</dbReference>
<reference evidence="2 3" key="1">
    <citation type="submission" date="2020-09" db="EMBL/GenBank/DDBJ databases">
        <title>Investigation of environmental microbes.</title>
        <authorList>
            <person name="Ou Y."/>
            <person name="Kang Q."/>
        </authorList>
    </citation>
    <scope>NUCLEOTIDE SEQUENCE [LARGE SCALE GENOMIC DNA]</scope>
    <source>
        <strain evidence="2 3">KJZ-14</strain>
    </source>
</reference>
<dbReference type="Pfam" id="PF02661">
    <property type="entry name" value="Fic"/>
    <property type="match status" value="1"/>
</dbReference>
<dbReference type="GeneID" id="96623749"/>
<dbReference type="EMBL" id="CP061539">
    <property type="protein sequence ID" value="QNV36804.1"/>
    <property type="molecule type" value="Genomic_DNA"/>
</dbReference>